<protein>
    <submittedName>
        <fullName evidence="4">Uncharacterized protein</fullName>
    </submittedName>
</protein>
<keyword evidence="1 3" id="KW-0853">WD repeat</keyword>
<dbReference type="InterPro" id="IPR019775">
    <property type="entry name" value="WD40_repeat_CS"/>
</dbReference>
<accession>A0A426XVH2</accession>
<evidence type="ECO:0000313" key="5">
    <source>
        <dbReference type="Proteomes" id="UP000287651"/>
    </source>
</evidence>
<dbReference type="PANTHER" id="PTHR44090:SF1">
    <property type="entry name" value="SUPERKILLER COMPLEX PROTEIN 8"/>
    <property type="match status" value="1"/>
</dbReference>
<dbReference type="InterPro" id="IPR001680">
    <property type="entry name" value="WD40_rpt"/>
</dbReference>
<feature type="repeat" description="WD" evidence="3">
    <location>
        <begin position="57"/>
        <end position="98"/>
    </location>
</feature>
<dbReference type="SMART" id="SM00320">
    <property type="entry name" value="WD40"/>
    <property type="match status" value="7"/>
</dbReference>
<proteinExistence type="predicted"/>
<dbReference type="PROSITE" id="PS00678">
    <property type="entry name" value="WD_REPEATS_1"/>
    <property type="match status" value="1"/>
</dbReference>
<evidence type="ECO:0000256" key="1">
    <source>
        <dbReference type="ARBA" id="ARBA00022574"/>
    </source>
</evidence>
<dbReference type="PROSITE" id="PS50082">
    <property type="entry name" value="WD_REPEATS_2"/>
    <property type="match status" value="4"/>
</dbReference>
<dbReference type="InterPro" id="IPR051510">
    <property type="entry name" value="SKI8"/>
</dbReference>
<dbReference type="PROSITE" id="PS50294">
    <property type="entry name" value="WD_REPEATS_REGION"/>
    <property type="match status" value="1"/>
</dbReference>
<evidence type="ECO:0000256" key="3">
    <source>
        <dbReference type="PROSITE-ProRule" id="PRU00221"/>
    </source>
</evidence>
<evidence type="ECO:0000256" key="2">
    <source>
        <dbReference type="ARBA" id="ARBA00022737"/>
    </source>
</evidence>
<dbReference type="PANTHER" id="PTHR44090">
    <property type="entry name" value="WD REPEAT-CONTAINING PROTEIN 61"/>
    <property type="match status" value="1"/>
</dbReference>
<feature type="repeat" description="WD" evidence="3">
    <location>
        <begin position="161"/>
        <end position="202"/>
    </location>
</feature>
<comment type="caution">
    <text evidence="4">The sequence shown here is derived from an EMBL/GenBank/DDBJ whole genome shotgun (WGS) entry which is preliminary data.</text>
</comment>
<feature type="repeat" description="WD" evidence="3">
    <location>
        <begin position="10"/>
        <end position="45"/>
    </location>
</feature>
<dbReference type="AlphaFoldDB" id="A0A426XVH2"/>
<dbReference type="SUPFAM" id="SSF50998">
    <property type="entry name" value="Quinoprotein alcohol dehydrogenase-like"/>
    <property type="match status" value="1"/>
</dbReference>
<dbReference type="EMBL" id="AMZH03017117">
    <property type="protein sequence ID" value="RRT43472.1"/>
    <property type="molecule type" value="Genomic_DNA"/>
</dbReference>
<dbReference type="InterPro" id="IPR015943">
    <property type="entry name" value="WD40/YVTN_repeat-like_dom_sf"/>
</dbReference>
<feature type="repeat" description="WD" evidence="3">
    <location>
        <begin position="246"/>
        <end position="287"/>
    </location>
</feature>
<sequence length="328" mass="34750">MKLAGLKSVENAHDESIWAAAWVPATDSRPALLLTGSLDETVRMWRPDELTPVAPASKGHALGVVSVAAHPSGAVAASSSLDSFIRVFDIDSNASIATLEAPPSEVWSMQFDPKVRPSCGLGTILAVAGGGSASVKLWDTSSWQLVCSLPVPRPEGARPDKTGSGKFVLSVAWSPDGKKLACGSMDGTIAVFDVARSKFLHHLDGHYMPVRSMVFSPVDPRVLFTACDDTHIHMYDAEGKSLVGAMSGHTSWVLSVDASLDGAAIATGSSDRTVKLWDLSMRTAVQTMTNHSDQVWSVAFRPPGGTGLRVGRLASVSDDKSISLYDYS</sequence>
<evidence type="ECO:0000313" key="4">
    <source>
        <dbReference type="EMBL" id="RRT43472.1"/>
    </source>
</evidence>
<dbReference type="CDD" id="cd00200">
    <property type="entry name" value="WD40"/>
    <property type="match status" value="1"/>
</dbReference>
<reference evidence="4 5" key="1">
    <citation type="journal article" date="2014" name="Agronomy (Basel)">
        <title>A Draft Genome Sequence for Ensete ventricosum, the Drought-Tolerant Tree Against Hunger.</title>
        <authorList>
            <person name="Harrison J."/>
            <person name="Moore K.A."/>
            <person name="Paszkiewicz K."/>
            <person name="Jones T."/>
            <person name="Grant M."/>
            <person name="Ambacheew D."/>
            <person name="Muzemil S."/>
            <person name="Studholme D.J."/>
        </authorList>
    </citation>
    <scope>NUCLEOTIDE SEQUENCE [LARGE SCALE GENOMIC DNA]</scope>
</reference>
<dbReference type="InterPro" id="IPR020472">
    <property type="entry name" value="WD40_PAC1"/>
</dbReference>
<organism evidence="4 5">
    <name type="scientific">Ensete ventricosum</name>
    <name type="common">Abyssinian banana</name>
    <name type="synonym">Musa ensete</name>
    <dbReference type="NCBI Taxonomy" id="4639"/>
    <lineage>
        <taxon>Eukaryota</taxon>
        <taxon>Viridiplantae</taxon>
        <taxon>Streptophyta</taxon>
        <taxon>Embryophyta</taxon>
        <taxon>Tracheophyta</taxon>
        <taxon>Spermatophyta</taxon>
        <taxon>Magnoliopsida</taxon>
        <taxon>Liliopsida</taxon>
        <taxon>Zingiberales</taxon>
        <taxon>Musaceae</taxon>
        <taxon>Ensete</taxon>
    </lineage>
</organism>
<dbReference type="InterPro" id="IPR011047">
    <property type="entry name" value="Quinoprotein_ADH-like_sf"/>
</dbReference>
<keyword evidence="2" id="KW-0677">Repeat</keyword>
<dbReference type="PRINTS" id="PR00320">
    <property type="entry name" value="GPROTEINBRPT"/>
</dbReference>
<dbReference type="Proteomes" id="UP000287651">
    <property type="component" value="Unassembled WGS sequence"/>
</dbReference>
<dbReference type="Pfam" id="PF00400">
    <property type="entry name" value="WD40"/>
    <property type="match status" value="6"/>
</dbReference>
<dbReference type="Gene3D" id="2.130.10.10">
    <property type="entry name" value="YVTN repeat-like/Quinoprotein amine dehydrogenase"/>
    <property type="match status" value="1"/>
</dbReference>
<name>A0A426XVH2_ENSVE</name>
<gene>
    <name evidence="4" type="ORF">B296_00056392</name>
</gene>
<dbReference type="GO" id="GO:0016593">
    <property type="term" value="C:Cdc73/Paf1 complex"/>
    <property type="evidence" value="ECO:0007669"/>
    <property type="project" value="TreeGrafter"/>
</dbReference>